<organism evidence="3 4">
    <name type="scientific">Mangrovicoccus algicola</name>
    <dbReference type="NCBI Taxonomy" id="2771008"/>
    <lineage>
        <taxon>Bacteria</taxon>
        <taxon>Pseudomonadati</taxon>
        <taxon>Pseudomonadota</taxon>
        <taxon>Alphaproteobacteria</taxon>
        <taxon>Rhodobacterales</taxon>
        <taxon>Paracoccaceae</taxon>
        <taxon>Mangrovicoccus</taxon>
    </lineage>
</organism>
<accession>A0A8J6YT06</accession>
<evidence type="ECO:0000313" key="3">
    <source>
        <dbReference type="EMBL" id="MBE3638628.1"/>
    </source>
</evidence>
<keyword evidence="1" id="KW-0732">Signal</keyword>
<proteinExistence type="predicted"/>
<protein>
    <submittedName>
        <fullName evidence="3">PRC-barrel domain-containing protein</fullName>
    </submittedName>
</protein>
<evidence type="ECO:0000259" key="2">
    <source>
        <dbReference type="Pfam" id="PF05239"/>
    </source>
</evidence>
<evidence type="ECO:0000313" key="4">
    <source>
        <dbReference type="Proteomes" id="UP000609121"/>
    </source>
</evidence>
<keyword evidence="4" id="KW-1185">Reference proteome</keyword>
<dbReference type="Pfam" id="PF05239">
    <property type="entry name" value="PRC"/>
    <property type="match status" value="1"/>
</dbReference>
<dbReference type="RefSeq" id="WP_193182427.1">
    <property type="nucleotide sequence ID" value="NZ_JACVXA010000027.1"/>
</dbReference>
<evidence type="ECO:0000256" key="1">
    <source>
        <dbReference type="SAM" id="SignalP"/>
    </source>
</evidence>
<dbReference type="InterPro" id="IPR027275">
    <property type="entry name" value="PRC-brl_dom"/>
</dbReference>
<dbReference type="SUPFAM" id="SSF50346">
    <property type="entry name" value="PRC-barrel domain"/>
    <property type="match status" value="1"/>
</dbReference>
<dbReference type="AlphaFoldDB" id="A0A8J6YT06"/>
<comment type="caution">
    <text evidence="3">The sequence shown here is derived from an EMBL/GenBank/DDBJ whole genome shotgun (WGS) entry which is preliminary data.</text>
</comment>
<name>A0A8J6YT06_9RHOB</name>
<gene>
    <name evidence="3" type="ORF">ICN82_10475</name>
</gene>
<feature type="signal peptide" evidence="1">
    <location>
        <begin position="1"/>
        <end position="22"/>
    </location>
</feature>
<sequence>MTRFAIPALAAATAIAAAPLWAQDTAIDPGNLILADDLDGAEIYSDFESGNWAEEPSVSTIGDDWKPIGHIEDVVLDMNGDMYGIVADIGGFLGIGDRHVLFEMNNVMILPKAEGSDDYQLAVRATQEELEAMPEVEKGWLD</sequence>
<dbReference type="EMBL" id="JACVXA010000027">
    <property type="protein sequence ID" value="MBE3638628.1"/>
    <property type="molecule type" value="Genomic_DNA"/>
</dbReference>
<dbReference type="InterPro" id="IPR011033">
    <property type="entry name" value="PRC_barrel-like_sf"/>
</dbReference>
<feature type="domain" description="PRC-barrel" evidence="2">
    <location>
        <begin position="66"/>
        <end position="108"/>
    </location>
</feature>
<dbReference type="Proteomes" id="UP000609121">
    <property type="component" value="Unassembled WGS sequence"/>
</dbReference>
<dbReference type="Gene3D" id="2.30.30.240">
    <property type="entry name" value="PRC-barrel domain"/>
    <property type="match status" value="1"/>
</dbReference>
<feature type="chain" id="PRO_5035296506" evidence="1">
    <location>
        <begin position="23"/>
        <end position="142"/>
    </location>
</feature>
<reference evidence="3" key="1">
    <citation type="submission" date="2020-09" db="EMBL/GenBank/DDBJ databases">
        <title>A novel bacterium of genus Mangrovicoccus, isolated from South China Sea.</title>
        <authorList>
            <person name="Huang H."/>
            <person name="Mo K."/>
            <person name="Hu Y."/>
        </authorList>
    </citation>
    <scope>NUCLEOTIDE SEQUENCE</scope>
    <source>
        <strain evidence="3">HB182678</strain>
    </source>
</reference>